<dbReference type="RefSeq" id="WP_015245290.1">
    <property type="nucleotide sequence ID" value="NZ_JH621477.1"/>
</dbReference>
<dbReference type="KEGG" id="saci:Sinac_1750"/>
<dbReference type="SUPFAM" id="SSF54523">
    <property type="entry name" value="Pili subunits"/>
    <property type="match status" value="1"/>
</dbReference>
<evidence type="ECO:0000313" key="3">
    <source>
        <dbReference type="Proteomes" id="UP000010798"/>
    </source>
</evidence>
<feature type="domain" description="DUF1559" evidence="1">
    <location>
        <begin position="41"/>
        <end position="343"/>
    </location>
</feature>
<dbReference type="Proteomes" id="UP000010798">
    <property type="component" value="Chromosome"/>
</dbReference>
<dbReference type="InterPro" id="IPR027558">
    <property type="entry name" value="Pre_pil_HX9DG_C"/>
</dbReference>
<dbReference type="Pfam" id="PF07596">
    <property type="entry name" value="SBP_bac_10"/>
    <property type="match status" value="1"/>
</dbReference>
<reference evidence="2 3" key="1">
    <citation type="submission" date="2012-02" db="EMBL/GenBank/DDBJ databases">
        <title>Complete sequence of chromosome of Singulisphaera acidiphila DSM 18658.</title>
        <authorList>
            <consortium name="US DOE Joint Genome Institute (JGI-PGF)"/>
            <person name="Lucas S."/>
            <person name="Copeland A."/>
            <person name="Lapidus A."/>
            <person name="Glavina del Rio T."/>
            <person name="Dalin E."/>
            <person name="Tice H."/>
            <person name="Bruce D."/>
            <person name="Goodwin L."/>
            <person name="Pitluck S."/>
            <person name="Peters L."/>
            <person name="Ovchinnikova G."/>
            <person name="Chertkov O."/>
            <person name="Kyrpides N."/>
            <person name="Mavromatis K."/>
            <person name="Ivanova N."/>
            <person name="Brettin T."/>
            <person name="Detter J.C."/>
            <person name="Han C."/>
            <person name="Larimer F."/>
            <person name="Land M."/>
            <person name="Hauser L."/>
            <person name="Markowitz V."/>
            <person name="Cheng J.-F."/>
            <person name="Hugenholtz P."/>
            <person name="Woyke T."/>
            <person name="Wu D."/>
            <person name="Tindall B."/>
            <person name="Pomrenke H."/>
            <person name="Brambilla E."/>
            <person name="Klenk H.-P."/>
            <person name="Eisen J.A."/>
        </authorList>
    </citation>
    <scope>NUCLEOTIDE SEQUENCE [LARGE SCALE GENOMIC DNA]</scope>
    <source>
        <strain evidence="3">ATCC BAA-1392 / DSM 18658 / VKM B-2454 / MOB10</strain>
    </source>
</reference>
<dbReference type="InterPro" id="IPR012902">
    <property type="entry name" value="N_methyl_site"/>
</dbReference>
<dbReference type="PANTHER" id="PTHR30093">
    <property type="entry name" value="GENERAL SECRETION PATHWAY PROTEIN G"/>
    <property type="match status" value="1"/>
</dbReference>
<evidence type="ECO:0000259" key="1">
    <source>
        <dbReference type="Pfam" id="PF07596"/>
    </source>
</evidence>
<dbReference type="InterPro" id="IPR045584">
    <property type="entry name" value="Pilin-like"/>
</dbReference>
<dbReference type="eggNOG" id="COG2165">
    <property type="taxonomic scope" value="Bacteria"/>
</dbReference>
<dbReference type="NCBIfam" id="TIGR04294">
    <property type="entry name" value="pre_pil_HX9DG"/>
    <property type="match status" value="1"/>
</dbReference>
<dbReference type="InterPro" id="IPR011453">
    <property type="entry name" value="DUF1559"/>
</dbReference>
<dbReference type="NCBIfam" id="TIGR02532">
    <property type="entry name" value="IV_pilin_GFxxxE"/>
    <property type="match status" value="1"/>
</dbReference>
<name>L0DBT1_SINAD</name>
<dbReference type="STRING" id="886293.Sinac_1750"/>
<dbReference type="AlphaFoldDB" id="L0DBT1"/>
<dbReference type="PANTHER" id="PTHR30093:SF2">
    <property type="entry name" value="TYPE II SECRETION SYSTEM PROTEIN H"/>
    <property type="match status" value="1"/>
</dbReference>
<dbReference type="HOGENOM" id="CLU_041661_0_0_0"/>
<accession>L0DBT1</accession>
<dbReference type="EMBL" id="CP003364">
    <property type="protein sequence ID" value="AGA26121.1"/>
    <property type="molecule type" value="Genomic_DNA"/>
</dbReference>
<dbReference type="PROSITE" id="PS00409">
    <property type="entry name" value="PROKAR_NTER_METHYL"/>
    <property type="match status" value="1"/>
</dbReference>
<evidence type="ECO:0000313" key="2">
    <source>
        <dbReference type="EMBL" id="AGA26121.1"/>
    </source>
</evidence>
<dbReference type="OrthoDB" id="276696at2"/>
<keyword evidence="3" id="KW-1185">Reference proteome</keyword>
<dbReference type="Gene3D" id="3.30.700.10">
    <property type="entry name" value="Glycoprotein, Type 4 Pilin"/>
    <property type="match status" value="1"/>
</dbReference>
<organism evidence="2 3">
    <name type="scientific">Singulisphaera acidiphila (strain ATCC BAA-1392 / DSM 18658 / VKM B-2454 / MOB10)</name>
    <dbReference type="NCBI Taxonomy" id="886293"/>
    <lineage>
        <taxon>Bacteria</taxon>
        <taxon>Pseudomonadati</taxon>
        <taxon>Planctomycetota</taxon>
        <taxon>Planctomycetia</taxon>
        <taxon>Isosphaerales</taxon>
        <taxon>Isosphaeraceae</taxon>
        <taxon>Singulisphaera</taxon>
    </lineage>
</organism>
<gene>
    <name evidence="2" type="ordered locus">Sinac_1750</name>
</gene>
<dbReference type="Pfam" id="PF07963">
    <property type="entry name" value="N_methyl"/>
    <property type="match status" value="1"/>
</dbReference>
<proteinExistence type="predicted"/>
<sequence>MLDCTDRGPLVTKRRGFTLIELLVVIAIIAVLIALLLPAVQAAREAARQSQCRNNLKQIGLAIANYESAQGALPMGAVLHSAPDADSDCGGAFTKSGPGAPRDFTMLALILPYLEQTPAYNAINFQLRADGYFVGGVNAGAVNSTGLLTTIATYLCPSDDLRSSKLGPGPVAYSQTSYFPSGGTWNTIAYYAGPKCSDLEVGNGAFDAQTAYPMAAFVDGTSSTIFVGESARFRNDPDWFCNNWSVYGYFSSMVGGNTTRPQGFAYEVPRVNANLMIGDYSGGGLHPLPPETHWPDLSDYKAWVGDPRYLEYGQWGFRSQHPAGAQFLFGDGSVKFLKDAINPAVYRSLGTRNAGEVVSADAF</sequence>
<protein>
    <submittedName>
        <fullName evidence="2">Prepilin-type N-terminal cleavage/methylation domain-containing protein</fullName>
    </submittedName>
</protein>